<sequence>MTNAQPHRAVSPEAPLRVASPEAPLRVAMIGYGFMGAAHSVGWRQAPRMFDLPRAVEMTVVVGRNADAVAAAAEKWGWAESATDWREIVARDDIDIVDIVTPGESHAEIAIAALEAGKHVLCEKPLANTVAEAEAMAEAAERARARGIRSMVGFTYRRVPAVTLLRDMIAEGAVGTVQQVRAAYRQDWLVDPEMPLMWRLQKEHAGSGALGDIGAHIIDMTQFVTGLGVERVSGTVDTIVAERPLPSDGSMGLAKAAGAAERGAVTVDDVAIFTGRLANGALASFEATRFATGRKNALTIEVSGDRGALAFDLEDLNSLRFYDRTAPEGRQGFTQVLVTEPQHPYVSAWWPAGHMLGYEHGFTHQVVDLVGAIDANTDPHPSFEEGLRVQRVLDAVERSSAAESAWTRVDALVPAL</sequence>
<dbReference type="InterPro" id="IPR036291">
    <property type="entry name" value="NAD(P)-bd_dom_sf"/>
</dbReference>
<evidence type="ECO:0000256" key="1">
    <source>
        <dbReference type="ARBA" id="ARBA00023002"/>
    </source>
</evidence>
<gene>
    <name evidence="5" type="ORF">FHS07_001398</name>
</gene>
<keyword evidence="2" id="KW-0520">NAD</keyword>
<dbReference type="AlphaFoldDB" id="A0A7W5CJ10"/>
<comment type="caution">
    <text evidence="5">The sequence shown here is derived from an EMBL/GenBank/DDBJ whole genome shotgun (WGS) entry which is preliminary data.</text>
</comment>
<evidence type="ECO:0000256" key="2">
    <source>
        <dbReference type="ARBA" id="ARBA00023027"/>
    </source>
</evidence>
<evidence type="ECO:0000313" key="6">
    <source>
        <dbReference type="Proteomes" id="UP000543579"/>
    </source>
</evidence>
<organism evidence="5 6">
    <name type="scientific">Microbacterium proteolyticum</name>
    <dbReference type="NCBI Taxonomy" id="1572644"/>
    <lineage>
        <taxon>Bacteria</taxon>
        <taxon>Bacillati</taxon>
        <taxon>Actinomycetota</taxon>
        <taxon>Actinomycetes</taxon>
        <taxon>Micrococcales</taxon>
        <taxon>Microbacteriaceae</taxon>
        <taxon>Microbacterium</taxon>
    </lineage>
</organism>
<reference evidence="5 6" key="1">
    <citation type="submission" date="2020-08" db="EMBL/GenBank/DDBJ databases">
        <title>Genomic Encyclopedia of Type Strains, Phase III (KMG-III): the genomes of soil and plant-associated and newly described type strains.</title>
        <authorList>
            <person name="Whitman W."/>
        </authorList>
    </citation>
    <scope>NUCLEOTIDE SEQUENCE [LARGE SCALE GENOMIC DNA]</scope>
    <source>
        <strain evidence="5 6">CECT 8356</strain>
    </source>
</reference>
<dbReference type="PANTHER" id="PTHR43818:SF11">
    <property type="entry name" value="BCDNA.GH03377"/>
    <property type="match status" value="1"/>
</dbReference>
<dbReference type="SUPFAM" id="SSF51735">
    <property type="entry name" value="NAD(P)-binding Rossmann-fold domains"/>
    <property type="match status" value="1"/>
</dbReference>
<dbReference type="Pfam" id="PF22725">
    <property type="entry name" value="GFO_IDH_MocA_C3"/>
    <property type="match status" value="1"/>
</dbReference>
<name>A0A7W5CJ10_9MICO</name>
<evidence type="ECO:0000313" key="5">
    <source>
        <dbReference type="EMBL" id="MBB3157714.1"/>
    </source>
</evidence>
<proteinExistence type="predicted"/>
<dbReference type="InterPro" id="IPR050463">
    <property type="entry name" value="Gfo/Idh/MocA_oxidrdct_glycsds"/>
</dbReference>
<dbReference type="Proteomes" id="UP000543579">
    <property type="component" value="Unassembled WGS sequence"/>
</dbReference>
<evidence type="ECO:0000259" key="3">
    <source>
        <dbReference type="Pfam" id="PF01408"/>
    </source>
</evidence>
<dbReference type="GO" id="GO:0016491">
    <property type="term" value="F:oxidoreductase activity"/>
    <property type="evidence" value="ECO:0007669"/>
    <property type="project" value="UniProtKB-KW"/>
</dbReference>
<dbReference type="EMBL" id="JACHXY010000001">
    <property type="protein sequence ID" value="MBB3157714.1"/>
    <property type="molecule type" value="Genomic_DNA"/>
</dbReference>
<dbReference type="Pfam" id="PF01408">
    <property type="entry name" value="GFO_IDH_MocA"/>
    <property type="match status" value="1"/>
</dbReference>
<dbReference type="Gene3D" id="3.40.50.720">
    <property type="entry name" value="NAD(P)-binding Rossmann-like Domain"/>
    <property type="match status" value="1"/>
</dbReference>
<dbReference type="InterPro" id="IPR055170">
    <property type="entry name" value="GFO_IDH_MocA-like_dom"/>
</dbReference>
<dbReference type="InterPro" id="IPR000683">
    <property type="entry name" value="Gfo/Idh/MocA-like_OxRdtase_N"/>
</dbReference>
<protein>
    <submittedName>
        <fullName evidence="5">Putative dehydrogenase</fullName>
    </submittedName>
</protein>
<dbReference type="Gene3D" id="3.30.360.10">
    <property type="entry name" value="Dihydrodipicolinate Reductase, domain 2"/>
    <property type="match status" value="1"/>
</dbReference>
<feature type="domain" description="Gfo/Idh/MocA-like oxidoreductase N-terminal" evidence="3">
    <location>
        <begin position="25"/>
        <end position="144"/>
    </location>
</feature>
<accession>A0A7W5CJ10</accession>
<evidence type="ECO:0000259" key="4">
    <source>
        <dbReference type="Pfam" id="PF22725"/>
    </source>
</evidence>
<dbReference type="PANTHER" id="PTHR43818">
    <property type="entry name" value="BCDNA.GH03377"/>
    <property type="match status" value="1"/>
</dbReference>
<keyword evidence="1" id="KW-0560">Oxidoreductase</keyword>
<dbReference type="SUPFAM" id="SSF55347">
    <property type="entry name" value="Glyceraldehyde-3-phosphate dehydrogenase-like, C-terminal domain"/>
    <property type="match status" value="1"/>
</dbReference>
<dbReference type="GO" id="GO:0000166">
    <property type="term" value="F:nucleotide binding"/>
    <property type="evidence" value="ECO:0007669"/>
    <property type="project" value="InterPro"/>
</dbReference>
<feature type="domain" description="GFO/IDH/MocA-like oxidoreductase" evidence="4">
    <location>
        <begin position="164"/>
        <end position="309"/>
    </location>
</feature>